<dbReference type="GO" id="GO:0045087">
    <property type="term" value="P:innate immune response"/>
    <property type="evidence" value="ECO:0007669"/>
    <property type="project" value="TreeGrafter"/>
</dbReference>
<evidence type="ECO:0000259" key="2">
    <source>
        <dbReference type="Pfam" id="PF06239"/>
    </source>
</evidence>
<dbReference type="PANTHER" id="PTHR13113:SF1">
    <property type="entry name" value="EVOLUTIONARILY CONSERVED SIGNALING INTERMEDIATE IN TOLL PATHWAY, MITOCHONDRIAL"/>
    <property type="match status" value="1"/>
</dbReference>
<evidence type="ECO:0000256" key="1">
    <source>
        <dbReference type="SAM" id="MobiDB-lite"/>
    </source>
</evidence>
<organism evidence="3 4">
    <name type="scientific">Cairina moschata</name>
    <name type="common">Muscovy duck</name>
    <dbReference type="NCBI Taxonomy" id="8855"/>
    <lineage>
        <taxon>Eukaryota</taxon>
        <taxon>Metazoa</taxon>
        <taxon>Chordata</taxon>
        <taxon>Craniata</taxon>
        <taxon>Vertebrata</taxon>
        <taxon>Euteleostomi</taxon>
        <taxon>Archelosauria</taxon>
        <taxon>Archosauria</taxon>
        <taxon>Dinosauria</taxon>
        <taxon>Saurischia</taxon>
        <taxon>Theropoda</taxon>
        <taxon>Coelurosauria</taxon>
        <taxon>Aves</taxon>
        <taxon>Neognathae</taxon>
        <taxon>Galloanserae</taxon>
        <taxon>Anseriformes</taxon>
        <taxon>Anatidae</taxon>
        <taxon>Anatinae</taxon>
        <taxon>Cairina</taxon>
    </lineage>
</organism>
<reference evidence="3" key="1">
    <citation type="submission" date="2025-08" db="UniProtKB">
        <authorList>
            <consortium name="Ensembl"/>
        </authorList>
    </citation>
    <scope>IDENTIFICATION</scope>
</reference>
<dbReference type="InterPro" id="IPR046448">
    <property type="entry name" value="ECSIT_N"/>
</dbReference>
<evidence type="ECO:0000313" key="3">
    <source>
        <dbReference type="Ensembl" id="ENSCMMP00000021078.1"/>
    </source>
</evidence>
<dbReference type="GO" id="GO:0005739">
    <property type="term" value="C:mitochondrion"/>
    <property type="evidence" value="ECO:0007669"/>
    <property type="project" value="TreeGrafter"/>
</dbReference>
<dbReference type="PANTHER" id="PTHR13113">
    <property type="entry name" value="ECSIT EVOLUTIONARILY CONSERVED SIGNALING INTERMEDIATE IN TOLL PATHWAYS"/>
    <property type="match status" value="1"/>
</dbReference>
<evidence type="ECO:0000313" key="4">
    <source>
        <dbReference type="Proteomes" id="UP000694556"/>
    </source>
</evidence>
<protein>
    <recommendedName>
        <fullName evidence="2">ECSIT N-terminal domain-containing protein</fullName>
    </recommendedName>
</protein>
<feature type="region of interest" description="Disordered" evidence="1">
    <location>
        <begin position="129"/>
        <end position="168"/>
    </location>
</feature>
<feature type="domain" description="ECSIT N-terminal" evidence="2">
    <location>
        <begin position="12"/>
        <end position="131"/>
    </location>
</feature>
<dbReference type="AlphaFoldDB" id="A0A8C3CM42"/>
<accession>A0A8C3CM42</accession>
<reference evidence="3" key="2">
    <citation type="submission" date="2025-09" db="UniProtKB">
        <authorList>
            <consortium name="Ensembl"/>
        </authorList>
    </citation>
    <scope>IDENTIFICATION</scope>
</reference>
<dbReference type="Pfam" id="PF06239">
    <property type="entry name" value="ECSIT_N"/>
    <property type="match status" value="1"/>
</dbReference>
<keyword evidence="4" id="KW-1185">Reference proteome</keyword>
<sequence length="250" mass="26860">MAALGAAGRREPYHRLLRLLPRGPWIPRGGLQRMLHPFPRQQECGLQVLEQMERYGVMPDAETRFLLLGIFGPRSRPVRKCQRMLYWLPRLRHADPHPLPPRLPPPGLAAARLGLRRIANDPDARLTVYQVGGAPGGAPRPLPGGSGVPPHSLFPPQDTGGGHQWHRGPPNLCFELRHGGGLIKPGGVQTSLTPTRGPPQAVRARSSASCWPGTAPSARCSSRAPSPCGCAAPAWSTTCCGETPCPPTCG</sequence>
<dbReference type="Ensembl" id="ENSCMMT00000023097.1">
    <property type="protein sequence ID" value="ENSCMMP00000021078.1"/>
    <property type="gene ID" value="ENSCMMG00000013281.1"/>
</dbReference>
<dbReference type="Proteomes" id="UP000694556">
    <property type="component" value="Unassembled WGS sequence"/>
</dbReference>
<dbReference type="InterPro" id="IPR010418">
    <property type="entry name" value="ECSIT"/>
</dbReference>
<name>A0A8C3CM42_CAIMO</name>
<proteinExistence type="predicted"/>
<dbReference type="GO" id="GO:0007178">
    <property type="term" value="P:cell surface receptor protein serine/threonine kinase signaling pathway"/>
    <property type="evidence" value="ECO:0007669"/>
    <property type="project" value="TreeGrafter"/>
</dbReference>